<reference evidence="2" key="1">
    <citation type="journal article" date="2012" name="PLoS ONE">
        <title>Gene sets for utilization of primary and secondary nutrition supplies in the distal gut of endangered iberian lynx.</title>
        <authorList>
            <person name="Alcaide M."/>
            <person name="Messina E."/>
            <person name="Richter M."/>
            <person name="Bargiela R."/>
            <person name="Peplies J."/>
            <person name="Huws S.A."/>
            <person name="Newbold C.J."/>
            <person name="Golyshin P.N."/>
            <person name="Simon M.A."/>
            <person name="Lopez G."/>
            <person name="Yakimov M.M."/>
            <person name="Ferrer M."/>
        </authorList>
    </citation>
    <scope>NUCLEOTIDE SEQUENCE</scope>
</reference>
<name>J9G1F1_9ZZZZ</name>
<keyword evidence="1" id="KW-0812">Transmembrane</keyword>
<sequence>MLYPTDPAQGLTQLLPDGNGKTLYGLRLMFATEGRVSRGSYTAVLYEGENPVASCTRDMTELLDGAFVDVLFDAPVILQSGASYQVKLTFAPETLEDKAGLVYGEGKLAQEDLALYDTAVGKTTQRTAAMQYITNYTGRTTALRLFVPVSAMLFVTLGLGWWLLFVKKARPHMVYCVLALGLSFVWMLVTPPFAGPDEYVHTANSYRYASQLLGQPADSDPERLPMRSCDAPF</sequence>
<keyword evidence="1" id="KW-1133">Transmembrane helix</keyword>
<feature type="transmembrane region" description="Helical" evidence="1">
    <location>
        <begin position="145"/>
        <end position="165"/>
    </location>
</feature>
<comment type="caution">
    <text evidence="2">The sequence shown here is derived from an EMBL/GenBank/DDBJ whole genome shotgun (WGS) entry which is preliminary data.</text>
</comment>
<evidence type="ECO:0000313" key="2">
    <source>
        <dbReference type="EMBL" id="EJW95632.1"/>
    </source>
</evidence>
<feature type="transmembrane region" description="Helical" evidence="1">
    <location>
        <begin position="172"/>
        <end position="189"/>
    </location>
</feature>
<proteinExistence type="predicted"/>
<dbReference type="AlphaFoldDB" id="J9G1F1"/>
<accession>J9G1F1</accession>
<feature type="non-terminal residue" evidence="2">
    <location>
        <position position="233"/>
    </location>
</feature>
<evidence type="ECO:0000256" key="1">
    <source>
        <dbReference type="SAM" id="Phobius"/>
    </source>
</evidence>
<dbReference type="EMBL" id="AMCI01005703">
    <property type="protein sequence ID" value="EJW95632.1"/>
    <property type="molecule type" value="Genomic_DNA"/>
</dbReference>
<gene>
    <name evidence="2" type="ORF">EVA_16261</name>
</gene>
<protein>
    <submittedName>
        <fullName evidence="2">Uncharacterized protein</fullName>
    </submittedName>
</protein>
<organism evidence="2">
    <name type="scientific">gut metagenome</name>
    <dbReference type="NCBI Taxonomy" id="749906"/>
    <lineage>
        <taxon>unclassified sequences</taxon>
        <taxon>metagenomes</taxon>
        <taxon>organismal metagenomes</taxon>
    </lineage>
</organism>
<keyword evidence="1" id="KW-0472">Membrane</keyword>